<dbReference type="AlphaFoldDB" id="A0A1G9HAK3"/>
<dbReference type="STRING" id="1095776.SAMN04515672_0177"/>
<evidence type="ECO:0000313" key="1">
    <source>
        <dbReference type="EMBL" id="SDL10038.1"/>
    </source>
</evidence>
<dbReference type="Proteomes" id="UP000198882">
    <property type="component" value="Unassembled WGS sequence"/>
</dbReference>
<reference evidence="2" key="1">
    <citation type="submission" date="2016-10" db="EMBL/GenBank/DDBJ databases">
        <authorList>
            <person name="Varghese N."/>
            <person name="Submissions S."/>
        </authorList>
    </citation>
    <scope>NUCLEOTIDE SEQUENCE [LARGE SCALE GENOMIC DNA]</scope>
    <source>
        <strain evidence="2">B4,CECT 8067,JCM 17497</strain>
    </source>
</reference>
<accession>A0A1G9HAK3</accession>
<proteinExistence type="predicted"/>
<organism evidence="1 2">
    <name type="scientific">Natronorubrum texcoconense</name>
    <dbReference type="NCBI Taxonomy" id="1095776"/>
    <lineage>
        <taxon>Archaea</taxon>
        <taxon>Methanobacteriati</taxon>
        <taxon>Methanobacteriota</taxon>
        <taxon>Stenosarchaea group</taxon>
        <taxon>Halobacteria</taxon>
        <taxon>Halobacteriales</taxon>
        <taxon>Natrialbaceae</taxon>
        <taxon>Natronorubrum</taxon>
    </lineage>
</organism>
<dbReference type="EMBL" id="FNFE01000011">
    <property type="protein sequence ID" value="SDL10038.1"/>
    <property type="molecule type" value="Genomic_DNA"/>
</dbReference>
<name>A0A1G9HAK3_9EURY</name>
<dbReference type="RefSeq" id="WP_090312493.1">
    <property type="nucleotide sequence ID" value="NZ_FNFE01000011.1"/>
</dbReference>
<gene>
    <name evidence="1" type="ORF">SAMN04515672_0177</name>
</gene>
<dbReference type="OrthoDB" id="203606at2157"/>
<evidence type="ECO:0000313" key="2">
    <source>
        <dbReference type="Proteomes" id="UP000198882"/>
    </source>
</evidence>
<keyword evidence="2" id="KW-1185">Reference proteome</keyword>
<protein>
    <submittedName>
        <fullName evidence="1">Uncharacterized protein</fullName>
    </submittedName>
</protein>
<sequence length="69" mass="7654">MTRHRTDEQRETVVAGCPNGCQSFELESEGTEDATDKLVETVTEAYDECRECGASMGVLRDAEPVEELE</sequence>